<accession>A0ABZ0D1V9</accession>
<dbReference type="Proteomes" id="UP001303946">
    <property type="component" value="Plasmid unnamed1"/>
</dbReference>
<geneLocation type="plasmid" evidence="1 2">
    <name>unnamed1</name>
</geneLocation>
<dbReference type="EMBL" id="CP136337">
    <property type="protein sequence ID" value="WOB11168.1"/>
    <property type="molecule type" value="Genomic_DNA"/>
</dbReference>
<evidence type="ECO:0000313" key="2">
    <source>
        <dbReference type="Proteomes" id="UP001303946"/>
    </source>
</evidence>
<keyword evidence="2" id="KW-1185">Reference proteome</keyword>
<reference evidence="1 2" key="1">
    <citation type="submission" date="2023-10" db="EMBL/GenBank/DDBJ databases">
        <title>Bacteria for the degradation of biodegradable plastic PBAT(Polybutylene adipate terephthalate).</title>
        <authorList>
            <person name="Weon H.-Y."/>
            <person name="Yeon J."/>
        </authorList>
    </citation>
    <scope>NUCLEOTIDE SEQUENCE [LARGE SCALE GENOMIC DNA]</scope>
    <source>
        <strain evidence="1 2">SBD 7-3</strain>
        <plasmid evidence="1 2">unnamed1</plasmid>
    </source>
</reference>
<proteinExistence type="predicted"/>
<dbReference type="RefSeq" id="WP_158101060.1">
    <property type="nucleotide sequence ID" value="NZ_CP136337.1"/>
</dbReference>
<evidence type="ECO:0000313" key="1">
    <source>
        <dbReference type="EMBL" id="WOB11168.1"/>
    </source>
</evidence>
<protein>
    <submittedName>
        <fullName evidence="1">Uncharacterized protein</fullName>
    </submittedName>
</protein>
<keyword evidence="1" id="KW-0614">Plasmid</keyword>
<organism evidence="1 2">
    <name type="scientific">Piscinibacter gummiphilus</name>
    <dbReference type="NCBI Taxonomy" id="946333"/>
    <lineage>
        <taxon>Bacteria</taxon>
        <taxon>Pseudomonadati</taxon>
        <taxon>Pseudomonadota</taxon>
        <taxon>Betaproteobacteria</taxon>
        <taxon>Burkholderiales</taxon>
        <taxon>Sphaerotilaceae</taxon>
        <taxon>Piscinibacter</taxon>
    </lineage>
</organism>
<name>A0ABZ0D1V9_9BURK</name>
<gene>
    <name evidence="1" type="ORF">RXV79_27420</name>
</gene>
<sequence length="54" mass="6032">MFDIDMQHCPNCGAGELKIIAAILERPVIEKILTHLGLDPQPPPRGRAREARQD</sequence>